<name>A0ABX1VXW0_9FIRM</name>
<proteinExistence type="predicted"/>
<organism evidence="1 2">
    <name type="scientific">Lacrimispora defluvii</name>
    <dbReference type="NCBI Taxonomy" id="2719233"/>
    <lineage>
        <taxon>Bacteria</taxon>
        <taxon>Bacillati</taxon>
        <taxon>Bacillota</taxon>
        <taxon>Clostridia</taxon>
        <taxon>Lachnospirales</taxon>
        <taxon>Lachnospiraceae</taxon>
        <taxon>Lacrimispora</taxon>
    </lineage>
</organism>
<evidence type="ECO:0000313" key="1">
    <source>
        <dbReference type="EMBL" id="NNJ33284.1"/>
    </source>
</evidence>
<reference evidence="1 2" key="1">
    <citation type="submission" date="2020-03" db="EMBL/GenBank/DDBJ databases">
        <title>Genome Sequence of industrial isolate, B5A.</title>
        <authorList>
            <person name="Sharma S."/>
            <person name="Patil P.B."/>
            <person name="Korpole S."/>
        </authorList>
    </citation>
    <scope>NUCLEOTIDE SEQUENCE [LARGE SCALE GENOMIC DNA]</scope>
    <source>
        <strain evidence="1 2">PI-S10-B5A</strain>
    </source>
</reference>
<keyword evidence="2" id="KW-1185">Reference proteome</keyword>
<dbReference type="RefSeq" id="WP_170824302.1">
    <property type="nucleotide sequence ID" value="NZ_JAAOXG010000098.1"/>
</dbReference>
<gene>
    <name evidence="1" type="ORF">G9470_26395</name>
</gene>
<sequence>MTEEKLPLFVGVETIKSDLGVSRAKAYEVIKELNAEMKAQNPRAIVVNGTGIWSIWCDYRCNRRQCLFWARSIYDSLRLSRQMKYQCLSD</sequence>
<dbReference type="Proteomes" id="UP000539052">
    <property type="component" value="Unassembled WGS sequence"/>
</dbReference>
<evidence type="ECO:0000313" key="2">
    <source>
        <dbReference type="Proteomes" id="UP000539052"/>
    </source>
</evidence>
<protein>
    <submittedName>
        <fullName evidence="1">Uncharacterized protein</fullName>
    </submittedName>
</protein>
<accession>A0ABX1VXW0</accession>
<comment type="caution">
    <text evidence="1">The sequence shown here is derived from an EMBL/GenBank/DDBJ whole genome shotgun (WGS) entry which is preliminary data.</text>
</comment>
<dbReference type="EMBL" id="JAAOXG010000098">
    <property type="protein sequence ID" value="NNJ33284.1"/>
    <property type="molecule type" value="Genomic_DNA"/>
</dbReference>